<proteinExistence type="predicted"/>
<name>A0A0C2JZA2_THEKT</name>
<evidence type="ECO:0000313" key="1">
    <source>
        <dbReference type="EMBL" id="KII74988.1"/>
    </source>
</evidence>
<organism evidence="1 2">
    <name type="scientific">Thelohanellus kitauei</name>
    <name type="common">Myxosporean</name>
    <dbReference type="NCBI Taxonomy" id="669202"/>
    <lineage>
        <taxon>Eukaryota</taxon>
        <taxon>Metazoa</taxon>
        <taxon>Cnidaria</taxon>
        <taxon>Myxozoa</taxon>
        <taxon>Myxosporea</taxon>
        <taxon>Bivalvulida</taxon>
        <taxon>Platysporina</taxon>
        <taxon>Myxobolidae</taxon>
        <taxon>Thelohanellus</taxon>
    </lineage>
</organism>
<dbReference type="EMBL" id="JWZT01000100">
    <property type="protein sequence ID" value="KII74988.1"/>
    <property type="molecule type" value="Genomic_DNA"/>
</dbReference>
<evidence type="ECO:0000313" key="2">
    <source>
        <dbReference type="Proteomes" id="UP000031668"/>
    </source>
</evidence>
<reference evidence="1 2" key="1">
    <citation type="journal article" date="2014" name="Genome Biol. Evol.">
        <title>The genome of the myxosporean Thelohanellus kitauei shows adaptations to nutrient acquisition within its fish host.</title>
        <authorList>
            <person name="Yang Y."/>
            <person name="Xiong J."/>
            <person name="Zhou Z."/>
            <person name="Huo F."/>
            <person name="Miao W."/>
            <person name="Ran C."/>
            <person name="Liu Y."/>
            <person name="Zhang J."/>
            <person name="Feng J."/>
            <person name="Wang M."/>
            <person name="Wang M."/>
            <person name="Wang L."/>
            <person name="Yao B."/>
        </authorList>
    </citation>
    <scope>NUCLEOTIDE SEQUENCE [LARGE SCALE GENOMIC DNA]</scope>
    <source>
        <strain evidence="1">Wuqing</strain>
    </source>
</reference>
<dbReference type="AlphaFoldDB" id="A0A0C2JZA2"/>
<dbReference type="Proteomes" id="UP000031668">
    <property type="component" value="Unassembled WGS sequence"/>
</dbReference>
<accession>A0A0C2JZA2</accession>
<protein>
    <submittedName>
        <fullName evidence="1">Uncharacterized protein</fullName>
    </submittedName>
</protein>
<gene>
    <name evidence="1" type="ORF">RF11_10396</name>
</gene>
<comment type="caution">
    <text evidence="1">The sequence shown here is derived from an EMBL/GenBank/DDBJ whole genome shotgun (WGS) entry which is preliminary data.</text>
</comment>
<sequence length="109" mass="12791">MNVSMTCMEDKHRECVMIKQRIRWKLMDKKNLMYTIKLPNHFKAAYSPCVFRCFCKTNSHNGGKAVRLKFPRFDILHKIHLSDSCISCFYTSQILNYISEYTLKGCSGP</sequence>
<keyword evidence="2" id="KW-1185">Reference proteome</keyword>